<dbReference type="Proteomes" id="UP000288405">
    <property type="component" value="Unassembled WGS sequence"/>
</dbReference>
<evidence type="ECO:0000256" key="1">
    <source>
        <dbReference type="SAM" id="Phobius"/>
    </source>
</evidence>
<name>A0A432WB81_9GAMM</name>
<keyword evidence="1" id="KW-0472">Membrane</keyword>
<accession>A0A432WB81</accession>
<organism evidence="2 3">
    <name type="scientific">Aliidiomarina sanyensis</name>
    <dbReference type="NCBI Taxonomy" id="1249555"/>
    <lineage>
        <taxon>Bacteria</taxon>
        <taxon>Pseudomonadati</taxon>
        <taxon>Pseudomonadota</taxon>
        <taxon>Gammaproteobacteria</taxon>
        <taxon>Alteromonadales</taxon>
        <taxon>Idiomarinaceae</taxon>
        <taxon>Aliidiomarina</taxon>
    </lineage>
</organism>
<reference evidence="2 3" key="1">
    <citation type="journal article" date="2011" name="Front. Microbiol.">
        <title>Genomic signatures of strain selection and enhancement in Bacillus atrophaeus var. globigii, a historical biowarfare simulant.</title>
        <authorList>
            <person name="Gibbons H.S."/>
            <person name="Broomall S.M."/>
            <person name="McNew L.A."/>
            <person name="Daligault H."/>
            <person name="Chapman C."/>
            <person name="Bruce D."/>
            <person name="Karavis M."/>
            <person name="Krepps M."/>
            <person name="McGregor P.A."/>
            <person name="Hong C."/>
            <person name="Park K.H."/>
            <person name="Akmal A."/>
            <person name="Feldman A."/>
            <person name="Lin J.S."/>
            <person name="Chang W.E."/>
            <person name="Higgs B.W."/>
            <person name="Demirev P."/>
            <person name="Lindquist J."/>
            <person name="Liem A."/>
            <person name="Fochler E."/>
            <person name="Read T.D."/>
            <person name="Tapia R."/>
            <person name="Johnson S."/>
            <person name="Bishop-Lilly K.A."/>
            <person name="Detter C."/>
            <person name="Han C."/>
            <person name="Sozhamannan S."/>
            <person name="Rosenzweig C.N."/>
            <person name="Skowronski E.W."/>
        </authorList>
    </citation>
    <scope>NUCLEOTIDE SEQUENCE [LARGE SCALE GENOMIC DNA]</scope>
    <source>
        <strain evidence="2 3">GYP-17</strain>
    </source>
</reference>
<evidence type="ECO:0000313" key="3">
    <source>
        <dbReference type="Proteomes" id="UP000288405"/>
    </source>
</evidence>
<gene>
    <name evidence="2" type="ORF">CWE11_10975</name>
</gene>
<feature type="transmembrane region" description="Helical" evidence="1">
    <location>
        <begin position="12"/>
        <end position="30"/>
    </location>
</feature>
<keyword evidence="1" id="KW-1133">Transmembrane helix</keyword>
<dbReference type="EMBL" id="PIPM01000016">
    <property type="protein sequence ID" value="RUO28223.1"/>
    <property type="molecule type" value="Genomic_DNA"/>
</dbReference>
<comment type="caution">
    <text evidence="2">The sequence shown here is derived from an EMBL/GenBank/DDBJ whole genome shotgun (WGS) entry which is preliminary data.</text>
</comment>
<dbReference type="AlphaFoldDB" id="A0A432WB81"/>
<evidence type="ECO:0000313" key="2">
    <source>
        <dbReference type="EMBL" id="RUO28223.1"/>
    </source>
</evidence>
<sequence length="151" mass="16849">MVERKPLQQLVPIFLSVGVVAFLLVFAWIGTSDQTMQTHRPPVYLSVQSDSQDPQLQPFMDDLRYRMETHHSYRMVSQEAAAAYVVQVEVQFASEGLRANASVHVGPQGRQPEGTLLGYRKVVQGPTGASLLLSEQLFRLINQEIADAPAR</sequence>
<proteinExistence type="predicted"/>
<keyword evidence="3" id="KW-1185">Reference proteome</keyword>
<protein>
    <submittedName>
        <fullName evidence="2">Uncharacterized protein</fullName>
    </submittedName>
</protein>
<keyword evidence="1" id="KW-0812">Transmembrane</keyword>
<dbReference type="OrthoDB" id="6400735at2"/>
<dbReference type="RefSeq" id="WP_126777671.1">
    <property type="nucleotide sequence ID" value="NZ_PIPM01000016.1"/>
</dbReference>